<sequence>MPPHYKLLDTLKLFSSYGKPMHIGMYYRDHPKRKIWTQEGYVLFEAADDQDGPRSAGYSQHCRSTNNIKDTSKAHPANHTQQKDAEGFQPVERKKRTSKKRAITNKTTATHMVGVEPTSPAVPATQAATVAQAAPEGSSRDPLQDIIYRPLQQMTPPTATATANLPTHHQFPISRNGLSDNVQRLTIISPDEVVSRYNDRINNYMLKSIKVATLNARTINKISNPKASKNYHKFLSTQKIKILALQETNIAHKVTTPSDTSAPPYVHMLVSGLQIVHLCSDGRAIFAEVGSVDTEDKVLFEVCAIYAPFGDPRARTTFFNNPLQEPFFDTPGSGVIVMGDFNYHHYMRNSAPAP</sequence>
<dbReference type="SUPFAM" id="SSF56219">
    <property type="entry name" value="DNase I-like"/>
    <property type="match status" value="1"/>
</dbReference>
<dbReference type="Proteomes" id="UP000723463">
    <property type="component" value="Unassembled WGS sequence"/>
</dbReference>
<evidence type="ECO:0008006" key="4">
    <source>
        <dbReference type="Google" id="ProtNLM"/>
    </source>
</evidence>
<keyword evidence="3" id="KW-1185">Reference proteome</keyword>
<name>A0A9P6EX41_9FUNG</name>
<dbReference type="Gene3D" id="3.60.10.10">
    <property type="entry name" value="Endonuclease/exonuclease/phosphatase"/>
    <property type="match status" value="1"/>
</dbReference>
<organism evidence="2 3">
    <name type="scientific">Mortierella hygrophila</name>
    <dbReference type="NCBI Taxonomy" id="979708"/>
    <lineage>
        <taxon>Eukaryota</taxon>
        <taxon>Fungi</taxon>
        <taxon>Fungi incertae sedis</taxon>
        <taxon>Mucoromycota</taxon>
        <taxon>Mortierellomycotina</taxon>
        <taxon>Mortierellomycetes</taxon>
        <taxon>Mortierellales</taxon>
        <taxon>Mortierellaceae</taxon>
        <taxon>Mortierella</taxon>
    </lineage>
</organism>
<comment type="caution">
    <text evidence="2">The sequence shown here is derived from an EMBL/GenBank/DDBJ whole genome shotgun (WGS) entry which is preliminary data.</text>
</comment>
<dbReference type="InterPro" id="IPR036691">
    <property type="entry name" value="Endo/exonu/phosph_ase_sf"/>
</dbReference>
<reference evidence="2" key="1">
    <citation type="journal article" date="2020" name="Fungal Divers.">
        <title>Resolving the Mortierellaceae phylogeny through synthesis of multi-gene phylogenetics and phylogenomics.</title>
        <authorList>
            <person name="Vandepol N."/>
            <person name="Liber J."/>
            <person name="Desiro A."/>
            <person name="Na H."/>
            <person name="Kennedy M."/>
            <person name="Barry K."/>
            <person name="Grigoriev I.V."/>
            <person name="Miller A.N."/>
            <person name="O'Donnell K."/>
            <person name="Stajich J.E."/>
            <person name="Bonito G."/>
        </authorList>
    </citation>
    <scope>NUCLEOTIDE SEQUENCE</scope>
    <source>
        <strain evidence="2">NRRL 2591</strain>
    </source>
</reference>
<feature type="region of interest" description="Disordered" evidence="1">
    <location>
        <begin position="49"/>
        <end position="107"/>
    </location>
</feature>
<gene>
    <name evidence="2" type="ORF">EC957_009051</name>
</gene>
<dbReference type="EMBL" id="JAAAXW010000486">
    <property type="protein sequence ID" value="KAF9537006.1"/>
    <property type="molecule type" value="Genomic_DNA"/>
</dbReference>
<protein>
    <recommendedName>
        <fullName evidence="4">Endonuclease/exonuclease/phosphatase domain-containing protein</fullName>
    </recommendedName>
</protein>
<dbReference type="AlphaFoldDB" id="A0A9P6EX41"/>
<accession>A0A9P6EX41</accession>
<feature type="compositionally biased region" description="Basic residues" evidence="1">
    <location>
        <begin position="93"/>
        <end position="103"/>
    </location>
</feature>
<feature type="compositionally biased region" description="Polar residues" evidence="1">
    <location>
        <begin position="57"/>
        <end position="69"/>
    </location>
</feature>
<proteinExistence type="predicted"/>
<evidence type="ECO:0000256" key="1">
    <source>
        <dbReference type="SAM" id="MobiDB-lite"/>
    </source>
</evidence>
<evidence type="ECO:0000313" key="2">
    <source>
        <dbReference type="EMBL" id="KAF9537006.1"/>
    </source>
</evidence>
<evidence type="ECO:0000313" key="3">
    <source>
        <dbReference type="Proteomes" id="UP000723463"/>
    </source>
</evidence>